<sequence>MDSNRLNARFDDLCKLQNGWLDGHGVAPSPQGLRWLAQCIESYYHLALSPFYLYPTAEGGVQVEWSLGTHEITLEIDLERRGGEWHSLDTRTQEVDWKVLDLGQPGSWAFIAAEVDRTGTDAKAPRTLAEVWF</sequence>
<keyword evidence="2" id="KW-1185">Reference proteome</keyword>
<dbReference type="EMBL" id="CP020370">
    <property type="protein sequence ID" value="AUB79677.1"/>
    <property type="molecule type" value="Genomic_DNA"/>
</dbReference>
<proteinExistence type="predicted"/>
<dbReference type="AlphaFoldDB" id="A0A2K8U2A5"/>
<accession>A0A2K8U2A5</accession>
<evidence type="ECO:0000313" key="2">
    <source>
        <dbReference type="Proteomes" id="UP000232638"/>
    </source>
</evidence>
<gene>
    <name evidence="1" type="ORF">THSYN_01030</name>
</gene>
<evidence type="ECO:0000313" key="1">
    <source>
        <dbReference type="EMBL" id="AUB79677.1"/>
    </source>
</evidence>
<dbReference type="KEGG" id="tsy:THSYN_01030"/>
<organism evidence="1 2">
    <name type="scientific">Candidatus Thiodictyon syntrophicum</name>
    <dbReference type="NCBI Taxonomy" id="1166950"/>
    <lineage>
        <taxon>Bacteria</taxon>
        <taxon>Pseudomonadati</taxon>
        <taxon>Pseudomonadota</taxon>
        <taxon>Gammaproteobacteria</taxon>
        <taxon>Chromatiales</taxon>
        <taxon>Chromatiaceae</taxon>
        <taxon>Thiodictyon</taxon>
    </lineage>
</organism>
<reference evidence="1 2" key="1">
    <citation type="submission" date="2017-03" db="EMBL/GenBank/DDBJ databases">
        <title>Complete genome sequence of Candidatus 'Thiodictyon syntrophicum' sp. nov. strain Cad16T, a photolithoautotroph purple sulfur bacterium isolated from an alpine meromictic lake.</title>
        <authorList>
            <person name="Luedin S.M."/>
            <person name="Pothier J.F."/>
            <person name="Danza F."/>
            <person name="Storelli N."/>
            <person name="Wittwer M."/>
            <person name="Tonolla M."/>
        </authorList>
    </citation>
    <scope>NUCLEOTIDE SEQUENCE [LARGE SCALE GENOMIC DNA]</scope>
    <source>
        <strain evidence="1 2">Cad16T</strain>
    </source>
</reference>
<protein>
    <submittedName>
        <fullName evidence="1">Uncharacterized protein</fullName>
    </submittedName>
</protein>
<dbReference type="Proteomes" id="UP000232638">
    <property type="component" value="Chromosome"/>
</dbReference>
<name>A0A2K8U2A5_9GAMM</name>